<dbReference type="InterPro" id="IPR012302">
    <property type="entry name" value="Malic_NAD-bd"/>
</dbReference>
<dbReference type="GO" id="GO:0051287">
    <property type="term" value="F:NAD binding"/>
    <property type="evidence" value="ECO:0007669"/>
    <property type="project" value="InterPro"/>
</dbReference>
<comment type="similarity">
    <text evidence="2">Belongs to the malic enzymes family.</text>
</comment>
<dbReference type="InterPro" id="IPR036291">
    <property type="entry name" value="NAD(P)-bd_dom_sf"/>
</dbReference>
<dbReference type="InterPro" id="IPR012301">
    <property type="entry name" value="Malic_N_dom"/>
</dbReference>
<dbReference type="InterPro" id="IPR001891">
    <property type="entry name" value="Malic_OxRdtase"/>
</dbReference>
<organism evidence="6 7">
    <name type="scientific">Panicum miliaceum</name>
    <name type="common">Proso millet</name>
    <name type="synonym">Broomcorn millet</name>
    <dbReference type="NCBI Taxonomy" id="4540"/>
    <lineage>
        <taxon>Eukaryota</taxon>
        <taxon>Viridiplantae</taxon>
        <taxon>Streptophyta</taxon>
        <taxon>Embryophyta</taxon>
        <taxon>Tracheophyta</taxon>
        <taxon>Spermatophyta</taxon>
        <taxon>Magnoliopsida</taxon>
        <taxon>Liliopsida</taxon>
        <taxon>Poales</taxon>
        <taxon>Poaceae</taxon>
        <taxon>PACMAD clade</taxon>
        <taxon>Panicoideae</taxon>
        <taxon>Panicodae</taxon>
        <taxon>Paniceae</taxon>
        <taxon>Panicinae</taxon>
        <taxon>Panicum</taxon>
        <taxon>Panicum sect. Panicum</taxon>
    </lineage>
</organism>
<dbReference type="InterPro" id="IPR046346">
    <property type="entry name" value="Aminoacid_DH-like_N_sf"/>
</dbReference>
<dbReference type="STRING" id="4540.A0A3L6RL89"/>
<dbReference type="Pfam" id="PF03949">
    <property type="entry name" value="Malic_M"/>
    <property type="match status" value="2"/>
</dbReference>
<dbReference type="InterPro" id="IPR037062">
    <property type="entry name" value="Malic_N_dom_sf"/>
</dbReference>
<evidence type="ECO:0000313" key="7">
    <source>
        <dbReference type="Proteomes" id="UP000275267"/>
    </source>
</evidence>
<dbReference type="SMART" id="SM01274">
    <property type="entry name" value="malic"/>
    <property type="match status" value="1"/>
</dbReference>
<evidence type="ECO:0000313" key="6">
    <source>
        <dbReference type="EMBL" id="RLN04691.1"/>
    </source>
</evidence>
<name>A0A3L6RL89_PANMI</name>
<feature type="domain" description="Malic enzyme N-terminal" evidence="5">
    <location>
        <begin position="96"/>
        <end position="294"/>
    </location>
</feature>
<sequence length="521" mass="58039">MRSLFQACYHYRRLASFPRAAEAASSVRAYCWKQFEANGYEPWRRYISTSTSKVLPWEASSRETLLRKIDSAMKDGNVEEALQSFGNYKKLHGLPEPQVLINNIEYAPIVYTPTVGLVCQNYSGLFRRPRGMYFSSEDQGEMMSMVYNWPADQVDMIVVTDGSRILGLGDLGVQGIGIAIGKLDLYVAAAGINPQRVLPVMIDVERTMGSSLRILFIYNTYSIYLSVKFLALFSHTHHMKQYDLGLQEHRLEGDEYVSVIDEFMEAVFTRWPNVIVQFEDFQSKWAFRLLQRYRKTYRMFNDDAQGIAGVAIAGLLGAVRAQGRPMIDFPKQRIVVAGAGSAGIGVVNAASRTMARMLGNNEVAFESASSQFWIVDAHKTLADIDPDARPFARRKGELGHQGLSEGASLVEVPLMILTGDGKIGHSNQGNNMYLFPGIGLGTLLSGARAISDGMLQAAAERIRDITKEVAAAVVREAVAEDLAEGYREMDARELARLSEVVKLSTSPAKYILVTTYYFVDY</sequence>
<accession>A0A3L6RL89</accession>
<dbReference type="GO" id="GO:0004471">
    <property type="term" value="F:malate dehydrogenase (decarboxylating) (NAD+) activity"/>
    <property type="evidence" value="ECO:0007669"/>
    <property type="project" value="TreeGrafter"/>
</dbReference>
<reference evidence="7" key="1">
    <citation type="journal article" date="2019" name="Nat. Commun.">
        <title>The genome of broomcorn millet.</title>
        <authorList>
            <person name="Zou C."/>
            <person name="Miki D."/>
            <person name="Li D."/>
            <person name="Tang Q."/>
            <person name="Xiao L."/>
            <person name="Rajput S."/>
            <person name="Deng P."/>
            <person name="Jia W."/>
            <person name="Huang R."/>
            <person name="Zhang M."/>
            <person name="Sun Y."/>
            <person name="Hu J."/>
            <person name="Fu X."/>
            <person name="Schnable P.S."/>
            <person name="Li F."/>
            <person name="Zhang H."/>
            <person name="Feng B."/>
            <person name="Zhu X."/>
            <person name="Liu R."/>
            <person name="Schnable J.C."/>
            <person name="Zhu J.-K."/>
            <person name="Zhang H."/>
        </authorList>
    </citation>
    <scope>NUCLEOTIDE SEQUENCE [LARGE SCALE GENOMIC DNA]</scope>
</reference>
<gene>
    <name evidence="6" type="ORF">C2845_PM13G23460</name>
</gene>
<dbReference type="Proteomes" id="UP000275267">
    <property type="component" value="Unassembled WGS sequence"/>
</dbReference>
<protein>
    <recommendedName>
        <fullName evidence="8">Malic enzyme</fullName>
    </recommendedName>
</protein>
<dbReference type="SUPFAM" id="SSF53223">
    <property type="entry name" value="Aminoacid dehydrogenase-like, N-terminal domain"/>
    <property type="match status" value="2"/>
</dbReference>
<dbReference type="Gene3D" id="3.40.50.720">
    <property type="entry name" value="NAD(P)-binding Rossmann-like Domain"/>
    <property type="match status" value="2"/>
</dbReference>
<dbReference type="OrthoDB" id="5365701at2759"/>
<proteinExistence type="inferred from homology"/>
<dbReference type="GO" id="GO:0006108">
    <property type="term" value="P:malate metabolic process"/>
    <property type="evidence" value="ECO:0007669"/>
    <property type="project" value="TreeGrafter"/>
</dbReference>
<dbReference type="Gene3D" id="3.40.50.10380">
    <property type="entry name" value="Malic enzyme, N-terminal domain"/>
    <property type="match status" value="1"/>
</dbReference>
<evidence type="ECO:0000259" key="5">
    <source>
        <dbReference type="SMART" id="SM01274"/>
    </source>
</evidence>
<evidence type="ECO:0008006" key="8">
    <source>
        <dbReference type="Google" id="ProtNLM"/>
    </source>
</evidence>
<comment type="cofactor">
    <cofactor evidence="1">
        <name>Mg(2+)</name>
        <dbReference type="ChEBI" id="CHEBI:18420"/>
    </cofactor>
</comment>
<evidence type="ECO:0000256" key="1">
    <source>
        <dbReference type="ARBA" id="ARBA00001946"/>
    </source>
</evidence>
<dbReference type="PRINTS" id="PR00072">
    <property type="entry name" value="MALOXRDTASE"/>
</dbReference>
<feature type="domain" description="Malic enzyme NAD-binding" evidence="4">
    <location>
        <begin position="304"/>
        <end position="478"/>
    </location>
</feature>
<dbReference type="EMBL" id="PQIB02000008">
    <property type="protein sequence ID" value="RLN04691.1"/>
    <property type="molecule type" value="Genomic_DNA"/>
</dbReference>
<dbReference type="SUPFAM" id="SSF51735">
    <property type="entry name" value="NAD(P)-binding Rossmann-fold domains"/>
    <property type="match status" value="1"/>
</dbReference>
<keyword evidence="7" id="KW-1185">Reference proteome</keyword>
<keyword evidence="3" id="KW-0560">Oxidoreductase</keyword>
<dbReference type="PANTHER" id="PTHR23406:SF32">
    <property type="entry name" value="NADP-DEPENDENT MALIC ENZYME"/>
    <property type="match status" value="1"/>
</dbReference>
<evidence type="ECO:0000256" key="2">
    <source>
        <dbReference type="ARBA" id="ARBA00008785"/>
    </source>
</evidence>
<dbReference type="PANTHER" id="PTHR23406">
    <property type="entry name" value="MALIC ENZYME-RELATED"/>
    <property type="match status" value="1"/>
</dbReference>
<dbReference type="AlphaFoldDB" id="A0A3L6RL89"/>
<dbReference type="SMART" id="SM00919">
    <property type="entry name" value="Malic_M"/>
    <property type="match status" value="1"/>
</dbReference>
<dbReference type="Pfam" id="PF00390">
    <property type="entry name" value="malic"/>
    <property type="match status" value="2"/>
</dbReference>
<evidence type="ECO:0000259" key="4">
    <source>
        <dbReference type="SMART" id="SM00919"/>
    </source>
</evidence>
<comment type="caution">
    <text evidence="6">The sequence shown here is derived from an EMBL/GenBank/DDBJ whole genome shotgun (WGS) entry which is preliminary data.</text>
</comment>
<evidence type="ECO:0000256" key="3">
    <source>
        <dbReference type="ARBA" id="ARBA00023002"/>
    </source>
</evidence>
<dbReference type="GO" id="GO:0005739">
    <property type="term" value="C:mitochondrion"/>
    <property type="evidence" value="ECO:0007669"/>
    <property type="project" value="TreeGrafter"/>
</dbReference>